<name>A0A3B0VHL3_9ZZZZ</name>
<protein>
    <submittedName>
        <fullName evidence="2">Uncharacterized protein</fullName>
    </submittedName>
</protein>
<feature type="transmembrane region" description="Helical" evidence="1">
    <location>
        <begin position="38"/>
        <end position="58"/>
    </location>
</feature>
<evidence type="ECO:0000256" key="1">
    <source>
        <dbReference type="SAM" id="Phobius"/>
    </source>
</evidence>
<keyword evidence="1" id="KW-1133">Transmembrane helix</keyword>
<gene>
    <name evidence="2" type="ORF">MNBD_CHLOROFLEXI01-3263</name>
</gene>
<proteinExistence type="predicted"/>
<dbReference type="AlphaFoldDB" id="A0A3B0VHL3"/>
<feature type="transmembrane region" description="Helical" evidence="1">
    <location>
        <begin position="104"/>
        <end position="123"/>
    </location>
</feature>
<evidence type="ECO:0000313" key="2">
    <source>
        <dbReference type="EMBL" id="VAW43025.1"/>
    </source>
</evidence>
<sequence length="131" mass="14474">MVILMEQNRKIVLGAGTAMLIFIIGFIILIAFNSSSSIFYWGLLVGVVFGIGTCIYLAEAWDPIGLQPTNPNTSKASWNLLWVVPLGVFAANILSNFISDVVGGLLLGCLFSWLEITFGYLIIQAWRYRPK</sequence>
<feature type="transmembrane region" description="Helical" evidence="1">
    <location>
        <begin position="12"/>
        <end position="32"/>
    </location>
</feature>
<feature type="transmembrane region" description="Helical" evidence="1">
    <location>
        <begin position="79"/>
        <end position="98"/>
    </location>
</feature>
<accession>A0A3B0VHL3</accession>
<keyword evidence="1" id="KW-0812">Transmembrane</keyword>
<organism evidence="2">
    <name type="scientific">hydrothermal vent metagenome</name>
    <dbReference type="NCBI Taxonomy" id="652676"/>
    <lineage>
        <taxon>unclassified sequences</taxon>
        <taxon>metagenomes</taxon>
        <taxon>ecological metagenomes</taxon>
    </lineage>
</organism>
<dbReference type="EMBL" id="UOEU01001002">
    <property type="protein sequence ID" value="VAW43025.1"/>
    <property type="molecule type" value="Genomic_DNA"/>
</dbReference>
<reference evidence="2" key="1">
    <citation type="submission" date="2018-06" db="EMBL/GenBank/DDBJ databases">
        <authorList>
            <person name="Zhirakovskaya E."/>
        </authorList>
    </citation>
    <scope>NUCLEOTIDE SEQUENCE</scope>
</reference>
<keyword evidence="1" id="KW-0472">Membrane</keyword>